<sequence>MTNQRKERRRNYTKEFKVEAIKLVTEEGYSLSQAAEGLGISKSTIAKWKQVLSNKGDKDIAFPSKGQLNPEEAKLKGLQKELERVKRERDILKKTLAYFADPLK</sequence>
<evidence type="ECO:0000256" key="1">
    <source>
        <dbReference type="SAM" id="Coils"/>
    </source>
</evidence>
<gene>
    <name evidence="2" type="ORF">NF27_EQ00020</name>
</gene>
<dbReference type="GO" id="GO:0006313">
    <property type="term" value="P:DNA transposition"/>
    <property type="evidence" value="ECO:0007669"/>
    <property type="project" value="InterPro"/>
</dbReference>
<dbReference type="RefSeq" id="WP_039456802.1">
    <property type="nucleotide sequence ID" value="NZ_JSWE01000116.1"/>
</dbReference>
<accession>A0A0C1QYU2</accession>
<dbReference type="InterPro" id="IPR002514">
    <property type="entry name" value="Transposase_8"/>
</dbReference>
<dbReference type="GO" id="GO:0003677">
    <property type="term" value="F:DNA binding"/>
    <property type="evidence" value="ECO:0007669"/>
    <property type="project" value="InterPro"/>
</dbReference>
<organism evidence="2 3">
    <name type="scientific">Candidatus Jidaibacter acanthamoebae</name>
    <dbReference type="NCBI Taxonomy" id="86105"/>
    <lineage>
        <taxon>Bacteria</taxon>
        <taxon>Pseudomonadati</taxon>
        <taxon>Pseudomonadota</taxon>
        <taxon>Alphaproteobacteria</taxon>
        <taxon>Rickettsiales</taxon>
        <taxon>Candidatus Midichloriaceae</taxon>
        <taxon>Candidatus Jidaibacter</taxon>
    </lineage>
</organism>
<dbReference type="PANTHER" id="PTHR33215:SF13">
    <property type="entry name" value="PROTEIN DISTAL ANTENNA"/>
    <property type="match status" value="1"/>
</dbReference>
<dbReference type="SUPFAM" id="SSF46689">
    <property type="entry name" value="Homeodomain-like"/>
    <property type="match status" value="1"/>
</dbReference>
<feature type="coiled-coil region" evidence="1">
    <location>
        <begin position="68"/>
        <end position="95"/>
    </location>
</feature>
<reference evidence="2 3" key="1">
    <citation type="submission" date="2014-11" db="EMBL/GenBank/DDBJ databases">
        <title>A Rickettsiales Symbiont of Amoebae With Ancient Features.</title>
        <authorList>
            <person name="Schulz F."/>
            <person name="Martijn J."/>
            <person name="Wascher F."/>
            <person name="Kostanjsek R."/>
            <person name="Ettema T.J."/>
            <person name="Horn M."/>
        </authorList>
    </citation>
    <scope>NUCLEOTIDE SEQUENCE [LARGE SCALE GENOMIC DNA]</scope>
    <source>
        <strain evidence="2 3">UWC36</strain>
    </source>
</reference>
<dbReference type="InterPro" id="IPR051839">
    <property type="entry name" value="RD_transcriptional_regulator"/>
</dbReference>
<dbReference type="Proteomes" id="UP000031258">
    <property type="component" value="Unassembled WGS sequence"/>
</dbReference>
<dbReference type="AlphaFoldDB" id="A0A0C1QYU2"/>
<dbReference type="Gene3D" id="1.10.10.60">
    <property type="entry name" value="Homeodomain-like"/>
    <property type="match status" value="1"/>
</dbReference>
<evidence type="ECO:0000313" key="3">
    <source>
        <dbReference type="Proteomes" id="UP000031258"/>
    </source>
</evidence>
<evidence type="ECO:0000313" key="2">
    <source>
        <dbReference type="EMBL" id="KIE05165.1"/>
    </source>
</evidence>
<dbReference type="PANTHER" id="PTHR33215">
    <property type="entry name" value="PROTEIN DISTAL ANTENNA"/>
    <property type="match status" value="1"/>
</dbReference>
<keyword evidence="1" id="KW-0175">Coiled coil</keyword>
<comment type="caution">
    <text evidence="2">The sequence shown here is derived from an EMBL/GenBank/DDBJ whole genome shotgun (WGS) entry which is preliminary data.</text>
</comment>
<dbReference type="InterPro" id="IPR009057">
    <property type="entry name" value="Homeodomain-like_sf"/>
</dbReference>
<dbReference type="Pfam" id="PF01527">
    <property type="entry name" value="HTH_Tnp_1"/>
    <property type="match status" value="1"/>
</dbReference>
<dbReference type="EMBL" id="JSWE01000116">
    <property type="protein sequence ID" value="KIE05165.1"/>
    <property type="molecule type" value="Genomic_DNA"/>
</dbReference>
<name>A0A0C1QYU2_9RICK</name>
<dbReference type="GO" id="GO:0004803">
    <property type="term" value="F:transposase activity"/>
    <property type="evidence" value="ECO:0007669"/>
    <property type="project" value="InterPro"/>
</dbReference>
<protein>
    <submittedName>
        <fullName evidence="2">Transposase IS3/IS911 family protein</fullName>
    </submittedName>
</protein>
<dbReference type="OrthoDB" id="9803878at2"/>
<keyword evidence="3" id="KW-1185">Reference proteome</keyword>
<proteinExistence type="predicted"/>